<organism evidence="2 3">
    <name type="scientific">Penicillium diatomitis</name>
    <dbReference type="NCBI Taxonomy" id="2819901"/>
    <lineage>
        <taxon>Eukaryota</taxon>
        <taxon>Fungi</taxon>
        <taxon>Dikarya</taxon>
        <taxon>Ascomycota</taxon>
        <taxon>Pezizomycotina</taxon>
        <taxon>Eurotiomycetes</taxon>
        <taxon>Eurotiomycetidae</taxon>
        <taxon>Eurotiales</taxon>
        <taxon>Aspergillaceae</taxon>
        <taxon>Penicillium</taxon>
    </lineage>
</organism>
<gene>
    <name evidence="2" type="ORF">N7539_006923</name>
</gene>
<dbReference type="Proteomes" id="UP001148312">
    <property type="component" value="Unassembled WGS sequence"/>
</dbReference>
<evidence type="ECO:0000313" key="2">
    <source>
        <dbReference type="EMBL" id="KAJ5481029.1"/>
    </source>
</evidence>
<dbReference type="EMBL" id="JAPWDQ010000009">
    <property type="protein sequence ID" value="KAJ5481029.1"/>
    <property type="molecule type" value="Genomic_DNA"/>
</dbReference>
<sequence>MSTPIKDVLQQAASPSDTKRELADNPSGQTLQRISACGNGQTVGDEGPATPPPKVGSVSVKSDATEEGEVRDVPVSQVSRDRSLMGDNVSYGSSPSKARGGASKTLASSPSGCNSRALPSTPVRQLATGPRLADIPQVDVNDPSLDYQGQLTLGALDVDSLPDKAVLFIFNIFCLAGRLSARLTLKYTSSDCRQIWARLQLWGHTVYSGHRESAYEAAVEAYRLALKALAGENPNWLVPPKPSHFPPETSQKLGESRWKWKKLLQEFVDQAGMDKFVYACGKKKLFVFGRSYRSVFLSGATEPEVERVARGTERAAYDVERAAHEALFERLVSDRIDTSAILPADSRLAFCEPSRAPASRLLKLPEPARPVASTAHETKSDVAVSTGPDNPPLRAAGWSKLHVQELAKMNPTGRLRRKAKSSGKGSGKGGDKDGGKAKKLIDSWRPSQSADVAPAERRGELFMVHDNVPSKPWVDRHLPSVVGPRAPGKLESPVEVLERVQEQVRALGPRRGVPHRKVMDVLCREFVINCPRFEVTSESTGTKVRAYFLQHAPLFGSEDPITLCTLPVGVNGEMAQSIGVKRVILLLLDTFKEKVPPYELRAWQGRLQFLLDLEAEVGRNLQKQTEKARR</sequence>
<protein>
    <submittedName>
        <fullName evidence="2">Uncharacterized protein</fullName>
    </submittedName>
</protein>
<feature type="compositionally biased region" description="Polar residues" evidence="1">
    <location>
        <begin position="105"/>
        <end position="118"/>
    </location>
</feature>
<comment type="caution">
    <text evidence="2">The sequence shown here is derived from an EMBL/GenBank/DDBJ whole genome shotgun (WGS) entry which is preliminary data.</text>
</comment>
<reference evidence="2" key="1">
    <citation type="submission" date="2022-12" db="EMBL/GenBank/DDBJ databases">
        <authorList>
            <person name="Petersen C."/>
        </authorList>
    </citation>
    <scope>NUCLEOTIDE SEQUENCE</scope>
    <source>
        <strain evidence="2">IBT 30728</strain>
    </source>
</reference>
<reference evidence="2" key="2">
    <citation type="journal article" date="2023" name="IMA Fungus">
        <title>Comparative genomic study of the Penicillium genus elucidates a diverse pangenome and 15 lateral gene transfer events.</title>
        <authorList>
            <person name="Petersen C."/>
            <person name="Sorensen T."/>
            <person name="Nielsen M.R."/>
            <person name="Sondergaard T.E."/>
            <person name="Sorensen J.L."/>
            <person name="Fitzpatrick D.A."/>
            <person name="Frisvad J.C."/>
            <person name="Nielsen K.L."/>
        </authorList>
    </citation>
    <scope>NUCLEOTIDE SEQUENCE</scope>
    <source>
        <strain evidence="2">IBT 30728</strain>
    </source>
</reference>
<dbReference type="GeneID" id="81626773"/>
<name>A0A9W9X230_9EURO</name>
<evidence type="ECO:0000256" key="1">
    <source>
        <dbReference type="SAM" id="MobiDB-lite"/>
    </source>
</evidence>
<feature type="region of interest" description="Disordered" evidence="1">
    <location>
        <begin position="369"/>
        <end position="453"/>
    </location>
</feature>
<evidence type="ECO:0000313" key="3">
    <source>
        <dbReference type="Proteomes" id="UP001148312"/>
    </source>
</evidence>
<accession>A0A9W9X230</accession>
<proteinExistence type="predicted"/>
<dbReference type="RefSeq" id="XP_056788459.1">
    <property type="nucleotide sequence ID" value="XM_056936524.1"/>
</dbReference>
<feature type="region of interest" description="Disordered" evidence="1">
    <location>
        <begin position="1"/>
        <end position="130"/>
    </location>
</feature>
<feature type="compositionally biased region" description="Polar residues" evidence="1">
    <location>
        <begin position="26"/>
        <end position="42"/>
    </location>
</feature>
<dbReference type="AlphaFoldDB" id="A0A9W9X230"/>
<feature type="compositionally biased region" description="Basic and acidic residues" evidence="1">
    <location>
        <begin position="429"/>
        <end position="442"/>
    </location>
</feature>
<keyword evidence="3" id="KW-1185">Reference proteome</keyword>